<dbReference type="PANTHER" id="PTHR44742">
    <property type="match status" value="1"/>
</dbReference>
<dbReference type="Gene3D" id="3.40.50.150">
    <property type="entry name" value="Vaccinia Virus protein VP39"/>
    <property type="match status" value="1"/>
</dbReference>
<protein>
    <submittedName>
        <fullName evidence="2">Methyltransferase family protein</fullName>
    </submittedName>
</protein>
<evidence type="ECO:0000313" key="2">
    <source>
        <dbReference type="EMBL" id="RDI38027.1"/>
    </source>
</evidence>
<dbReference type="InterPro" id="IPR029063">
    <property type="entry name" value="SAM-dependent_MTases_sf"/>
</dbReference>
<proteinExistence type="predicted"/>
<gene>
    <name evidence="2" type="ORF">DFR59_11939</name>
</gene>
<dbReference type="GO" id="GO:0008757">
    <property type="term" value="F:S-adenosylmethionine-dependent methyltransferase activity"/>
    <property type="evidence" value="ECO:0007669"/>
    <property type="project" value="InterPro"/>
</dbReference>
<dbReference type="GO" id="GO:0032259">
    <property type="term" value="P:methylation"/>
    <property type="evidence" value="ECO:0007669"/>
    <property type="project" value="UniProtKB-KW"/>
</dbReference>
<evidence type="ECO:0000259" key="1">
    <source>
        <dbReference type="Pfam" id="PF08241"/>
    </source>
</evidence>
<dbReference type="Pfam" id="PF08241">
    <property type="entry name" value="Methyltransf_11"/>
    <property type="match status" value="1"/>
</dbReference>
<dbReference type="Proteomes" id="UP000255326">
    <property type="component" value="Unassembled WGS sequence"/>
</dbReference>
<dbReference type="RefSeq" id="WP_158538435.1">
    <property type="nucleotide sequence ID" value="NZ_QQAY01000019.1"/>
</dbReference>
<dbReference type="EMBL" id="QQAY01000019">
    <property type="protein sequence ID" value="RDI38027.1"/>
    <property type="molecule type" value="Genomic_DNA"/>
</dbReference>
<organism evidence="2 3">
    <name type="scientific">Falsibacillus pallidus</name>
    <dbReference type="NCBI Taxonomy" id="493781"/>
    <lineage>
        <taxon>Bacteria</taxon>
        <taxon>Bacillati</taxon>
        <taxon>Bacillota</taxon>
        <taxon>Bacilli</taxon>
        <taxon>Bacillales</taxon>
        <taxon>Bacillaceae</taxon>
        <taxon>Falsibacillus</taxon>
    </lineage>
</organism>
<dbReference type="CDD" id="cd02440">
    <property type="entry name" value="AdoMet_MTases"/>
    <property type="match status" value="1"/>
</dbReference>
<dbReference type="SUPFAM" id="SSF53335">
    <property type="entry name" value="S-adenosyl-L-methionine-dependent methyltransferases"/>
    <property type="match status" value="1"/>
</dbReference>
<feature type="domain" description="Methyltransferase type 11" evidence="1">
    <location>
        <begin position="54"/>
        <end position="152"/>
    </location>
</feature>
<accession>A0A370G2D5</accession>
<evidence type="ECO:0000313" key="3">
    <source>
        <dbReference type="Proteomes" id="UP000255326"/>
    </source>
</evidence>
<name>A0A370G2D5_9BACI</name>
<dbReference type="AlphaFoldDB" id="A0A370G2D5"/>
<dbReference type="InterPro" id="IPR013216">
    <property type="entry name" value="Methyltransf_11"/>
</dbReference>
<comment type="caution">
    <text evidence="2">The sequence shown here is derived from an EMBL/GenBank/DDBJ whole genome shotgun (WGS) entry which is preliminary data.</text>
</comment>
<dbReference type="PANTHER" id="PTHR44742:SF2">
    <property type="entry name" value="24-METHYLENESTEROL C-METHYLTRANSFERASE 2"/>
    <property type="match status" value="1"/>
</dbReference>
<keyword evidence="3" id="KW-1185">Reference proteome</keyword>
<keyword evidence="2" id="KW-0489">Methyltransferase</keyword>
<dbReference type="OrthoDB" id="43862at2"/>
<sequence>MDLKQRIKEFIDIQYQSPRGILGLFVGEKMVLQHRRETLWTINLLKLKKEERVLEIGCGAGYAMENILAQPNVQFVVGLDISKSILRSARIRNRRAIREGTAKLLLGSVSDIPLDNELFTRVFSIHSIYFWDITPETISEIYRVLKPNGTVTITLCNGKNGETWTGIQNMLEEKLIPLMLQMGFKDIKILKGPNSRKFHTVAVFGEK</sequence>
<keyword evidence="2" id="KW-0808">Transferase</keyword>
<reference evidence="2 3" key="1">
    <citation type="submission" date="2018-07" db="EMBL/GenBank/DDBJ databases">
        <title>Genomic Encyclopedia of Type Strains, Phase IV (KMG-IV): sequencing the most valuable type-strain genomes for metagenomic binning, comparative biology and taxonomic classification.</title>
        <authorList>
            <person name="Goeker M."/>
        </authorList>
    </citation>
    <scope>NUCLEOTIDE SEQUENCE [LARGE SCALE GENOMIC DNA]</scope>
    <source>
        <strain evidence="2 3">DSM 25281</strain>
    </source>
</reference>